<gene>
    <name evidence="1" type="ORF">CKAN_00704300</name>
</gene>
<evidence type="ECO:0000313" key="2">
    <source>
        <dbReference type="Proteomes" id="UP000283530"/>
    </source>
</evidence>
<dbReference type="Proteomes" id="UP000283530">
    <property type="component" value="Unassembled WGS sequence"/>
</dbReference>
<name>A0A3S3N0I2_9MAGN</name>
<sequence>MQKKQCAEITVVNARSRRRLSFVIRLLSRDSRSCRTQNFKTSRHVADIGKTWAVMIRIRIHLFCVLSQSHPSSYYIHFERYMHSSSGSRNG</sequence>
<organism evidence="1 2">
    <name type="scientific">Cinnamomum micranthum f. kanehirae</name>
    <dbReference type="NCBI Taxonomy" id="337451"/>
    <lineage>
        <taxon>Eukaryota</taxon>
        <taxon>Viridiplantae</taxon>
        <taxon>Streptophyta</taxon>
        <taxon>Embryophyta</taxon>
        <taxon>Tracheophyta</taxon>
        <taxon>Spermatophyta</taxon>
        <taxon>Magnoliopsida</taxon>
        <taxon>Magnoliidae</taxon>
        <taxon>Laurales</taxon>
        <taxon>Lauraceae</taxon>
        <taxon>Cinnamomum</taxon>
    </lineage>
</organism>
<evidence type="ECO:0000313" key="1">
    <source>
        <dbReference type="EMBL" id="RWR78506.1"/>
    </source>
</evidence>
<accession>A0A3S3N0I2</accession>
<reference evidence="1 2" key="1">
    <citation type="journal article" date="2019" name="Nat. Plants">
        <title>Stout camphor tree genome fills gaps in understanding of flowering plant genome evolution.</title>
        <authorList>
            <person name="Chaw S.M."/>
            <person name="Liu Y.C."/>
            <person name="Wu Y.W."/>
            <person name="Wang H.Y."/>
            <person name="Lin C.I."/>
            <person name="Wu C.S."/>
            <person name="Ke H.M."/>
            <person name="Chang L.Y."/>
            <person name="Hsu C.Y."/>
            <person name="Yang H.T."/>
            <person name="Sudianto E."/>
            <person name="Hsu M.H."/>
            <person name="Wu K.P."/>
            <person name="Wang L.N."/>
            <person name="Leebens-Mack J.H."/>
            <person name="Tsai I.J."/>
        </authorList>
    </citation>
    <scope>NUCLEOTIDE SEQUENCE [LARGE SCALE GENOMIC DNA]</scope>
    <source>
        <strain evidence="2">cv. Chaw 1501</strain>
        <tissue evidence="1">Young leaves</tissue>
    </source>
</reference>
<dbReference type="AlphaFoldDB" id="A0A3S3N0I2"/>
<protein>
    <submittedName>
        <fullName evidence="1">Uncharacterized protein</fullName>
    </submittedName>
</protein>
<keyword evidence="2" id="KW-1185">Reference proteome</keyword>
<dbReference type="EMBL" id="QPKB01000003">
    <property type="protein sequence ID" value="RWR78506.1"/>
    <property type="molecule type" value="Genomic_DNA"/>
</dbReference>
<proteinExistence type="predicted"/>
<comment type="caution">
    <text evidence="1">The sequence shown here is derived from an EMBL/GenBank/DDBJ whole genome shotgun (WGS) entry which is preliminary data.</text>
</comment>